<proteinExistence type="predicted"/>
<dbReference type="Proteomes" id="UP000005273">
    <property type="component" value="Unassembled WGS sequence"/>
</dbReference>
<sequence length="54" mass="6268">MCLTQPRFAKKPSPKMGQKPFPKRSVVDYFPMIADINIHIDKTERVKQHITDKG</sequence>
<feature type="region of interest" description="Disordered" evidence="1">
    <location>
        <begin position="1"/>
        <end position="22"/>
    </location>
</feature>
<protein>
    <submittedName>
        <fullName evidence="2">Uncharacterized protein</fullName>
    </submittedName>
</protein>
<organism evidence="2 3">
    <name type="scientific">Acetomicrobium hydrogeniformans ATCC BAA-1850</name>
    <dbReference type="NCBI Taxonomy" id="592015"/>
    <lineage>
        <taxon>Bacteria</taxon>
        <taxon>Thermotogati</taxon>
        <taxon>Synergistota</taxon>
        <taxon>Synergistia</taxon>
        <taxon>Synergistales</taxon>
        <taxon>Acetomicrobiaceae</taxon>
        <taxon>Acetomicrobium</taxon>
    </lineage>
</organism>
<accession>A0A0T5XCL3</accession>
<evidence type="ECO:0000313" key="2">
    <source>
        <dbReference type="EMBL" id="KRT36074.1"/>
    </source>
</evidence>
<comment type="caution">
    <text evidence="2">The sequence shown here is derived from an EMBL/GenBank/DDBJ whole genome shotgun (WGS) entry which is preliminary data.</text>
</comment>
<evidence type="ECO:0000313" key="3">
    <source>
        <dbReference type="Proteomes" id="UP000005273"/>
    </source>
</evidence>
<name>A0A0T5XCL3_9BACT</name>
<evidence type="ECO:0000256" key="1">
    <source>
        <dbReference type="SAM" id="MobiDB-lite"/>
    </source>
</evidence>
<reference evidence="3" key="1">
    <citation type="submission" date="2012-09" db="EMBL/GenBank/DDBJ databases">
        <authorList>
            <person name="Weinstock G."/>
            <person name="Sodergren E."/>
            <person name="Clifton S."/>
            <person name="Fulton L."/>
            <person name="Fulton B."/>
            <person name="Courtney L."/>
            <person name="Fronick C."/>
            <person name="Harrison M."/>
            <person name="Strong C."/>
            <person name="Farmer C."/>
            <person name="Delehaunty K."/>
            <person name="Markovic C."/>
            <person name="Hall O."/>
            <person name="Minx P."/>
            <person name="Tomlinson C."/>
            <person name="Mitreva M."/>
            <person name="Nelson J."/>
            <person name="Hou S."/>
            <person name="Wollam A."/>
            <person name="Pepin K.H."/>
            <person name="Johnson M."/>
            <person name="Bhonagiri V."/>
            <person name="Nash W.E."/>
            <person name="Suruliraj S."/>
            <person name="Warren W."/>
            <person name="Chinwalla A."/>
            <person name="Mardis E.R."/>
            <person name="Wilson R.K."/>
        </authorList>
    </citation>
    <scope>NUCLEOTIDE SEQUENCE [LARGE SCALE GENOMIC DNA]</scope>
    <source>
        <strain evidence="3">OS1</strain>
    </source>
</reference>
<dbReference type="AlphaFoldDB" id="A0A0T5XCL3"/>
<keyword evidence="3" id="KW-1185">Reference proteome</keyword>
<dbReference type="EMBL" id="ACJX03000001">
    <property type="protein sequence ID" value="KRT36074.1"/>
    <property type="molecule type" value="Genomic_DNA"/>
</dbReference>
<gene>
    <name evidence="2" type="ORF">HMPREF1705_04700</name>
</gene>